<dbReference type="GO" id="GO:0006355">
    <property type="term" value="P:regulation of DNA-templated transcription"/>
    <property type="evidence" value="ECO:0007669"/>
    <property type="project" value="InterPro"/>
</dbReference>
<dbReference type="SMART" id="SM00448">
    <property type="entry name" value="REC"/>
    <property type="match status" value="1"/>
</dbReference>
<dbReference type="PANTHER" id="PTHR43214:SF43">
    <property type="entry name" value="TWO-COMPONENT RESPONSE REGULATOR"/>
    <property type="match status" value="1"/>
</dbReference>
<dbReference type="AlphaFoldDB" id="A0A1F2UQM3"/>
<dbReference type="PRINTS" id="PR00038">
    <property type="entry name" value="HTHLUXR"/>
</dbReference>
<dbReference type="SUPFAM" id="SSF52172">
    <property type="entry name" value="CheY-like"/>
    <property type="match status" value="1"/>
</dbReference>
<proteinExistence type="predicted"/>
<dbReference type="PROSITE" id="PS00622">
    <property type="entry name" value="HTH_LUXR_1"/>
    <property type="match status" value="1"/>
</dbReference>
<protein>
    <submittedName>
        <fullName evidence="6">DNA-binding response regulator</fullName>
    </submittedName>
</protein>
<dbReference type="InterPro" id="IPR058245">
    <property type="entry name" value="NreC/VraR/RcsB-like_REC"/>
</dbReference>
<evidence type="ECO:0000259" key="4">
    <source>
        <dbReference type="PROSITE" id="PS50043"/>
    </source>
</evidence>
<dbReference type="EMBL" id="MELI01000080">
    <property type="protein sequence ID" value="OFW32943.1"/>
    <property type="molecule type" value="Genomic_DNA"/>
</dbReference>
<evidence type="ECO:0000256" key="2">
    <source>
        <dbReference type="ARBA" id="ARBA00023125"/>
    </source>
</evidence>
<dbReference type="InterPro" id="IPR000792">
    <property type="entry name" value="Tscrpt_reg_LuxR_C"/>
</dbReference>
<reference evidence="6 7" key="1">
    <citation type="journal article" date="2016" name="Nat. Commun.">
        <title>Thousands of microbial genomes shed light on interconnected biogeochemical processes in an aquifer system.</title>
        <authorList>
            <person name="Anantharaman K."/>
            <person name="Brown C.T."/>
            <person name="Hug L.A."/>
            <person name="Sharon I."/>
            <person name="Castelle C.J."/>
            <person name="Probst A.J."/>
            <person name="Thomas B.C."/>
            <person name="Singh A."/>
            <person name="Wilkins M.J."/>
            <person name="Karaoz U."/>
            <person name="Brodie E.L."/>
            <person name="Williams K.H."/>
            <person name="Hubbard S.S."/>
            <person name="Banfield J.F."/>
        </authorList>
    </citation>
    <scope>NUCLEOTIDE SEQUENCE [LARGE SCALE GENOMIC DNA]</scope>
</reference>
<evidence type="ECO:0000313" key="7">
    <source>
        <dbReference type="Proteomes" id="UP000178086"/>
    </source>
</evidence>
<gene>
    <name evidence="6" type="ORF">A2074_00065</name>
</gene>
<evidence type="ECO:0000259" key="5">
    <source>
        <dbReference type="PROSITE" id="PS50110"/>
    </source>
</evidence>
<dbReference type="CDD" id="cd17535">
    <property type="entry name" value="REC_NarL-like"/>
    <property type="match status" value="1"/>
</dbReference>
<dbReference type="PANTHER" id="PTHR43214">
    <property type="entry name" value="TWO-COMPONENT RESPONSE REGULATOR"/>
    <property type="match status" value="1"/>
</dbReference>
<comment type="caution">
    <text evidence="6">The sequence shown here is derived from an EMBL/GenBank/DDBJ whole genome shotgun (WGS) entry which is preliminary data.</text>
</comment>
<dbReference type="InterPro" id="IPR011006">
    <property type="entry name" value="CheY-like_superfamily"/>
</dbReference>
<evidence type="ECO:0000313" key="6">
    <source>
        <dbReference type="EMBL" id="OFW32943.1"/>
    </source>
</evidence>
<dbReference type="InterPro" id="IPR039420">
    <property type="entry name" value="WalR-like"/>
</dbReference>
<feature type="domain" description="Response regulatory" evidence="5">
    <location>
        <begin position="10"/>
        <end position="126"/>
    </location>
</feature>
<accession>A0A1F2UQM3</accession>
<sequence length="222" mass="24779">MIKEKTRTIRILLAEDHVLVRESLREYLEKDPDLEVVGEAGDGEQMVALAEELQPDIIVADVSMPKVNGIEATKRIKEKNINIPILILTAYDADQYIFSLLEAGAAGYLLKDISGKELIDSIRRVSKGDSVLHPTVVHKVMERFRNTGKNQGAQYYGLFTDREIEALELAARGKTNKEIADKLGVSIRTVEAHLGHIFEKLNVSSRTEAVILALKKGWICLD</sequence>
<dbReference type="CDD" id="cd06170">
    <property type="entry name" value="LuxR_C_like"/>
    <property type="match status" value="1"/>
</dbReference>
<dbReference type="Pfam" id="PF00196">
    <property type="entry name" value="GerE"/>
    <property type="match status" value="1"/>
</dbReference>
<evidence type="ECO:0000256" key="1">
    <source>
        <dbReference type="ARBA" id="ARBA00022553"/>
    </source>
</evidence>
<dbReference type="Proteomes" id="UP000178086">
    <property type="component" value="Unassembled WGS sequence"/>
</dbReference>
<dbReference type="SUPFAM" id="SSF46894">
    <property type="entry name" value="C-terminal effector domain of the bipartite response regulators"/>
    <property type="match status" value="1"/>
</dbReference>
<dbReference type="SMART" id="SM00421">
    <property type="entry name" value="HTH_LUXR"/>
    <property type="match status" value="1"/>
</dbReference>
<dbReference type="InterPro" id="IPR016032">
    <property type="entry name" value="Sig_transdc_resp-reg_C-effctor"/>
</dbReference>
<feature type="modified residue" description="4-aspartylphosphate" evidence="3">
    <location>
        <position position="61"/>
    </location>
</feature>
<evidence type="ECO:0000256" key="3">
    <source>
        <dbReference type="PROSITE-ProRule" id="PRU00169"/>
    </source>
</evidence>
<name>A0A1F2UQM3_9ACTN</name>
<feature type="domain" description="HTH luxR-type" evidence="4">
    <location>
        <begin position="152"/>
        <end position="217"/>
    </location>
</feature>
<dbReference type="PROSITE" id="PS50043">
    <property type="entry name" value="HTH_LUXR_2"/>
    <property type="match status" value="1"/>
</dbReference>
<dbReference type="PROSITE" id="PS50110">
    <property type="entry name" value="RESPONSE_REGULATORY"/>
    <property type="match status" value="1"/>
</dbReference>
<keyword evidence="1 3" id="KW-0597">Phosphoprotein</keyword>
<dbReference type="InterPro" id="IPR001789">
    <property type="entry name" value="Sig_transdc_resp-reg_receiver"/>
</dbReference>
<dbReference type="Pfam" id="PF00072">
    <property type="entry name" value="Response_reg"/>
    <property type="match status" value="1"/>
</dbReference>
<dbReference type="Gene3D" id="3.40.50.2300">
    <property type="match status" value="1"/>
</dbReference>
<keyword evidence="2 6" id="KW-0238">DNA-binding</keyword>
<dbReference type="GO" id="GO:0003677">
    <property type="term" value="F:DNA binding"/>
    <property type="evidence" value="ECO:0007669"/>
    <property type="project" value="UniProtKB-KW"/>
</dbReference>
<organism evidence="6 7">
    <name type="scientific">Candidatus Aquicultor primus</name>
    <dbReference type="NCBI Taxonomy" id="1797195"/>
    <lineage>
        <taxon>Bacteria</taxon>
        <taxon>Bacillati</taxon>
        <taxon>Actinomycetota</taxon>
        <taxon>Candidatus Aquicultoria</taxon>
        <taxon>Candidatus Aquicultorales</taxon>
        <taxon>Candidatus Aquicultoraceae</taxon>
        <taxon>Candidatus Aquicultor</taxon>
    </lineage>
</organism>
<dbReference type="GO" id="GO:0000160">
    <property type="term" value="P:phosphorelay signal transduction system"/>
    <property type="evidence" value="ECO:0007669"/>
    <property type="project" value="InterPro"/>
</dbReference>